<dbReference type="EMBL" id="SHBP01000005">
    <property type="protein sequence ID" value="RZO20218.1"/>
    <property type="molecule type" value="Genomic_DNA"/>
</dbReference>
<dbReference type="Proteomes" id="UP000315889">
    <property type="component" value="Unassembled WGS sequence"/>
</dbReference>
<protein>
    <submittedName>
        <fullName evidence="2">Enoyl-CoA hydratase</fullName>
    </submittedName>
</protein>
<dbReference type="AlphaFoldDB" id="A0A520MG70"/>
<dbReference type="Gene3D" id="3.90.226.10">
    <property type="entry name" value="2-enoyl-CoA Hydratase, Chain A, domain 1"/>
    <property type="match status" value="1"/>
</dbReference>
<dbReference type="CDD" id="cd06558">
    <property type="entry name" value="crotonase-like"/>
    <property type="match status" value="1"/>
</dbReference>
<dbReference type="SUPFAM" id="SSF52096">
    <property type="entry name" value="ClpP/crotonase"/>
    <property type="match status" value="1"/>
</dbReference>
<dbReference type="InterPro" id="IPR045002">
    <property type="entry name" value="Ech1-like"/>
</dbReference>
<sequence>MDFSSEVVTLEKNGGVGTIWLDRPDKYNALNEAFWLAIPKALSALEADEDIRVVLVAGRGKHFCVGIDLVQSGMGTHQRPAGESEAVANLRQLEGTTRFQDAMSSLAKCPLPVIAVIHGHCLGAGIDMVTACDIRIASADSNFSVRETRIGLVADVGTLQRLPKILNAGHVAELAYSAKDIDAARAEKIGLVNDVYDTAEAAYDAGMALATQIAANPPMAVRGTKFMLQQSETLTTEQSLLMNGMFTMMTSLRSNDLQESMLAFAEKRAPKYTGT</sequence>
<proteinExistence type="inferred from homology"/>
<comment type="caution">
    <text evidence="2">The sequence shown here is derived from an EMBL/GenBank/DDBJ whole genome shotgun (WGS) entry which is preliminary data.</text>
</comment>
<dbReference type="InterPro" id="IPR018376">
    <property type="entry name" value="Enoyl-CoA_hyd/isom_CS"/>
</dbReference>
<evidence type="ECO:0000313" key="2">
    <source>
        <dbReference type="EMBL" id="RZO20218.1"/>
    </source>
</evidence>
<evidence type="ECO:0000313" key="3">
    <source>
        <dbReference type="Proteomes" id="UP000315889"/>
    </source>
</evidence>
<dbReference type="Pfam" id="PF00378">
    <property type="entry name" value="ECH_1"/>
    <property type="match status" value="1"/>
</dbReference>
<reference evidence="2 3" key="1">
    <citation type="submission" date="2019-02" db="EMBL/GenBank/DDBJ databases">
        <title>Prokaryotic population dynamics and viral predation in marine succession experiment using metagenomics: the confinement effect.</title>
        <authorList>
            <person name="Haro-Moreno J.M."/>
            <person name="Rodriguez-Valera F."/>
            <person name="Lopez-Perez M."/>
        </authorList>
    </citation>
    <scope>NUCLEOTIDE SEQUENCE [LARGE SCALE GENOMIC DNA]</scope>
    <source>
        <strain evidence="2">MED-G170</strain>
    </source>
</reference>
<name>A0A520MG70_9GAMM</name>
<dbReference type="InterPro" id="IPR001753">
    <property type="entry name" value="Enoyl-CoA_hydra/iso"/>
</dbReference>
<dbReference type="PROSITE" id="PS00166">
    <property type="entry name" value="ENOYL_COA_HYDRATASE"/>
    <property type="match status" value="1"/>
</dbReference>
<dbReference type="InterPro" id="IPR029045">
    <property type="entry name" value="ClpP/crotonase-like_dom_sf"/>
</dbReference>
<organism evidence="2 3">
    <name type="scientific">SAR92 clade bacterium</name>
    <dbReference type="NCBI Taxonomy" id="2315479"/>
    <lineage>
        <taxon>Bacteria</taxon>
        <taxon>Pseudomonadati</taxon>
        <taxon>Pseudomonadota</taxon>
        <taxon>Gammaproteobacteria</taxon>
        <taxon>Cellvibrionales</taxon>
        <taxon>Porticoccaceae</taxon>
        <taxon>SAR92 clade</taxon>
    </lineage>
</organism>
<evidence type="ECO:0000256" key="1">
    <source>
        <dbReference type="RuleBase" id="RU003707"/>
    </source>
</evidence>
<dbReference type="GO" id="GO:0016853">
    <property type="term" value="F:isomerase activity"/>
    <property type="evidence" value="ECO:0007669"/>
    <property type="project" value="InterPro"/>
</dbReference>
<comment type="similarity">
    <text evidence="1">Belongs to the enoyl-CoA hydratase/isomerase family.</text>
</comment>
<gene>
    <name evidence="2" type="ORF">EVB03_04685</name>
</gene>
<accession>A0A520MG70</accession>
<dbReference type="PANTHER" id="PTHR43149">
    <property type="entry name" value="ENOYL-COA HYDRATASE"/>
    <property type="match status" value="1"/>
</dbReference>